<feature type="transmembrane region" description="Helical" evidence="1">
    <location>
        <begin position="105"/>
        <end position="129"/>
    </location>
</feature>
<accession>R4JZ25</accession>
<feature type="transmembrane region" description="Helical" evidence="1">
    <location>
        <begin position="45"/>
        <end position="66"/>
    </location>
</feature>
<keyword evidence="4" id="KW-1185">Reference proteome</keyword>
<keyword evidence="1" id="KW-0472">Membrane</keyword>
<dbReference type="AlphaFoldDB" id="R4JZ25"/>
<dbReference type="Proteomes" id="UP000013523">
    <property type="component" value="Chromosome"/>
</dbReference>
<feature type="transmembrane region" description="Helical" evidence="1">
    <location>
        <begin position="72"/>
        <end position="93"/>
    </location>
</feature>
<dbReference type="eggNOG" id="ENOG503243U">
    <property type="taxonomic scope" value="Bacteria"/>
</dbReference>
<dbReference type="KEGG" id="cpas:Clopa_1064"/>
<organism evidence="3 4">
    <name type="scientific">Clostridium pasteurianum BC1</name>
    <dbReference type="NCBI Taxonomy" id="86416"/>
    <lineage>
        <taxon>Bacteria</taxon>
        <taxon>Bacillati</taxon>
        <taxon>Bacillota</taxon>
        <taxon>Clostridia</taxon>
        <taxon>Eubacteriales</taxon>
        <taxon>Clostridiaceae</taxon>
        <taxon>Clostridium</taxon>
    </lineage>
</organism>
<dbReference type="HOGENOM" id="CLU_1923940_0_0_9"/>
<sequence>MGIQTDKLGWIAGAVFLICLCYFILKRIKIYAPKIKINLRQALNFHCYLGIIGTIIAILHVGQNIFFIQISAGFICFFSMILLCISGIVIKCLKRISPASRRIWRFVHIGLAIVFVGSLLWHILLYHFIMS</sequence>
<protein>
    <recommendedName>
        <fullName evidence="2">Flavinylation-associated cytochrome domain-containing protein</fullName>
    </recommendedName>
</protein>
<dbReference type="EMBL" id="CP003261">
    <property type="protein sequence ID" value="AGK96072.1"/>
    <property type="molecule type" value="Genomic_DNA"/>
</dbReference>
<evidence type="ECO:0000256" key="1">
    <source>
        <dbReference type="SAM" id="Phobius"/>
    </source>
</evidence>
<evidence type="ECO:0000259" key="2">
    <source>
        <dbReference type="Pfam" id="PF14358"/>
    </source>
</evidence>
<name>R4JZ25_CLOPA</name>
<gene>
    <name evidence="3" type="ORF">Clopa_1064</name>
</gene>
<keyword evidence="1" id="KW-1133">Transmembrane helix</keyword>
<dbReference type="InterPro" id="IPR025517">
    <property type="entry name" value="DUF4405"/>
</dbReference>
<proteinExistence type="predicted"/>
<dbReference type="RefSeq" id="WP_015614395.1">
    <property type="nucleotide sequence ID" value="NC_021182.1"/>
</dbReference>
<dbReference type="OrthoDB" id="1909534at2"/>
<keyword evidence="1" id="KW-0812">Transmembrane</keyword>
<dbReference type="Pfam" id="PF14358">
    <property type="entry name" value="DUF4405"/>
    <property type="match status" value="1"/>
</dbReference>
<reference evidence="3 4" key="1">
    <citation type="submission" date="2012-01" db="EMBL/GenBank/DDBJ databases">
        <title>Complete sequence of chromosome of Clostridium pasteurianum BC1.</title>
        <authorList>
            <consortium name="US DOE Joint Genome Institute"/>
            <person name="Lucas S."/>
            <person name="Han J."/>
            <person name="Lapidus A."/>
            <person name="Cheng J.-F."/>
            <person name="Goodwin L."/>
            <person name="Pitluck S."/>
            <person name="Peters L."/>
            <person name="Mikhailova N."/>
            <person name="Teshima H."/>
            <person name="Detter J.C."/>
            <person name="Han C."/>
            <person name="Tapia R."/>
            <person name="Land M."/>
            <person name="Hauser L."/>
            <person name="Kyrpides N."/>
            <person name="Ivanova N."/>
            <person name="Pagani I."/>
            <person name="Dunn J."/>
            <person name="Taghavi S."/>
            <person name="Francis A."/>
            <person name="van der Lelie D."/>
            <person name="Woyke T."/>
        </authorList>
    </citation>
    <scope>NUCLEOTIDE SEQUENCE [LARGE SCALE GENOMIC DNA]</scope>
    <source>
        <strain evidence="3 4">BC1</strain>
    </source>
</reference>
<feature type="transmembrane region" description="Helical" evidence="1">
    <location>
        <begin position="7"/>
        <end position="25"/>
    </location>
</feature>
<evidence type="ECO:0000313" key="3">
    <source>
        <dbReference type="EMBL" id="AGK96072.1"/>
    </source>
</evidence>
<dbReference type="STRING" id="86416.Clopa_1064"/>
<feature type="domain" description="Flavinylation-associated cytochrome" evidence="2">
    <location>
        <begin position="74"/>
        <end position="127"/>
    </location>
</feature>
<evidence type="ECO:0000313" key="4">
    <source>
        <dbReference type="Proteomes" id="UP000013523"/>
    </source>
</evidence>